<name>A0AAV7T1I2_PLEWA</name>
<evidence type="ECO:0000313" key="2">
    <source>
        <dbReference type="EMBL" id="KAJ1170234.1"/>
    </source>
</evidence>
<dbReference type="EMBL" id="JANPWB010000007">
    <property type="protein sequence ID" value="KAJ1170234.1"/>
    <property type="molecule type" value="Genomic_DNA"/>
</dbReference>
<proteinExistence type="predicted"/>
<feature type="region of interest" description="Disordered" evidence="1">
    <location>
        <begin position="17"/>
        <end position="45"/>
    </location>
</feature>
<reference evidence="2" key="1">
    <citation type="journal article" date="2022" name="bioRxiv">
        <title>Sequencing and chromosome-scale assembly of the giantPleurodeles waltlgenome.</title>
        <authorList>
            <person name="Brown T."/>
            <person name="Elewa A."/>
            <person name="Iarovenko S."/>
            <person name="Subramanian E."/>
            <person name="Araus A.J."/>
            <person name="Petzold A."/>
            <person name="Susuki M."/>
            <person name="Suzuki K.-i.T."/>
            <person name="Hayashi T."/>
            <person name="Toyoda A."/>
            <person name="Oliveira C."/>
            <person name="Osipova E."/>
            <person name="Leigh N.D."/>
            <person name="Simon A."/>
            <person name="Yun M.H."/>
        </authorList>
    </citation>
    <scope>NUCLEOTIDE SEQUENCE</scope>
    <source>
        <strain evidence="2">20211129_DDA</strain>
        <tissue evidence="2">Liver</tissue>
    </source>
</reference>
<gene>
    <name evidence="2" type="ORF">NDU88_002115</name>
</gene>
<organism evidence="2 3">
    <name type="scientific">Pleurodeles waltl</name>
    <name type="common">Iberian ribbed newt</name>
    <dbReference type="NCBI Taxonomy" id="8319"/>
    <lineage>
        <taxon>Eukaryota</taxon>
        <taxon>Metazoa</taxon>
        <taxon>Chordata</taxon>
        <taxon>Craniata</taxon>
        <taxon>Vertebrata</taxon>
        <taxon>Euteleostomi</taxon>
        <taxon>Amphibia</taxon>
        <taxon>Batrachia</taxon>
        <taxon>Caudata</taxon>
        <taxon>Salamandroidea</taxon>
        <taxon>Salamandridae</taxon>
        <taxon>Pleurodelinae</taxon>
        <taxon>Pleurodeles</taxon>
    </lineage>
</organism>
<comment type="caution">
    <text evidence="2">The sequence shown here is derived from an EMBL/GenBank/DDBJ whole genome shotgun (WGS) entry which is preliminary data.</text>
</comment>
<sequence length="143" mass="16316">MGDCSTTQPKHTGCAAYRTADRVLEEEEPLPDQASTQARQDRLEGKDSIVRFLRRTAAGRPEQGREYIRPLATEEEGVSNLAQRSKSLHMAQTCQIYLQKQIYLQRGPEPTDPFHALRQQLATKILQSSIFPCHKQALQYRHP</sequence>
<keyword evidence="3" id="KW-1185">Reference proteome</keyword>
<dbReference type="AlphaFoldDB" id="A0AAV7T1I2"/>
<evidence type="ECO:0000256" key="1">
    <source>
        <dbReference type="SAM" id="MobiDB-lite"/>
    </source>
</evidence>
<protein>
    <submittedName>
        <fullName evidence="2">Uncharacterized protein</fullName>
    </submittedName>
</protein>
<evidence type="ECO:0000313" key="3">
    <source>
        <dbReference type="Proteomes" id="UP001066276"/>
    </source>
</evidence>
<accession>A0AAV7T1I2</accession>
<dbReference type="Proteomes" id="UP001066276">
    <property type="component" value="Chromosome 4_1"/>
</dbReference>